<accession>A0A1R0ZB00</accession>
<evidence type="ECO:0000313" key="1">
    <source>
        <dbReference type="EMBL" id="OME65750.1"/>
    </source>
</evidence>
<gene>
    <name evidence="1" type="ORF">BSK65_23460</name>
</gene>
<organism evidence="1 2">
    <name type="scientific">Paenibacillus odorifer</name>
    <dbReference type="NCBI Taxonomy" id="189426"/>
    <lineage>
        <taxon>Bacteria</taxon>
        <taxon>Bacillati</taxon>
        <taxon>Bacillota</taxon>
        <taxon>Bacilli</taxon>
        <taxon>Bacillales</taxon>
        <taxon>Paenibacillaceae</taxon>
        <taxon>Paenibacillus</taxon>
    </lineage>
</organism>
<protein>
    <submittedName>
        <fullName evidence="1">Uncharacterized protein</fullName>
    </submittedName>
</protein>
<dbReference type="EMBL" id="MPTW01000017">
    <property type="protein sequence ID" value="OME65750.1"/>
    <property type="molecule type" value="Genomic_DNA"/>
</dbReference>
<sequence length="157" mass="18638">MPLYVVYSGGFFIVGYELDFKKRVHEVITQKQLCSVMNDTKWGNLQSDVINKLPFTPPYQAKYVLDDVLYPENFETDVWYLGDWIEGLSPFFSVEWIRVRPRYQKHKGNLLPPELIDISKEFLSILHELRIPYREENNTFFIYGYISNTSHFSKVIN</sequence>
<dbReference type="Pfam" id="PF20383">
    <property type="entry name" value="DUF6678"/>
    <property type="match status" value="1"/>
</dbReference>
<proteinExistence type="predicted"/>
<dbReference type="InterPro" id="IPR046500">
    <property type="entry name" value="DUF6678"/>
</dbReference>
<dbReference type="Proteomes" id="UP000187425">
    <property type="component" value="Unassembled WGS sequence"/>
</dbReference>
<reference evidence="1 2" key="1">
    <citation type="submission" date="2016-11" db="EMBL/GenBank/DDBJ databases">
        <title>Paenibacillus species isolates.</title>
        <authorList>
            <person name="Beno S.M."/>
        </authorList>
    </citation>
    <scope>NUCLEOTIDE SEQUENCE [LARGE SCALE GENOMIC DNA]</scope>
    <source>
        <strain evidence="1 2">FSL H7-0443</strain>
    </source>
</reference>
<name>A0A1R0ZB00_9BACL</name>
<evidence type="ECO:0000313" key="2">
    <source>
        <dbReference type="Proteomes" id="UP000187425"/>
    </source>
</evidence>
<comment type="caution">
    <text evidence="1">The sequence shown here is derived from an EMBL/GenBank/DDBJ whole genome shotgun (WGS) entry which is preliminary data.</text>
</comment>
<dbReference type="AlphaFoldDB" id="A0A1R0ZB00"/>